<reference evidence="1" key="1">
    <citation type="submission" date="2021-03" db="EMBL/GenBank/DDBJ databases">
        <title>Sagittula salina sp. nov. strain M10.9X isolated from the marine waste.</title>
        <authorList>
            <person name="Satari L."/>
            <person name="Molina-Menor E."/>
            <person name="Vidal-Verdu A."/>
            <person name="Pascual J."/>
            <person name="Pereto J."/>
            <person name="Porcar M."/>
        </authorList>
    </citation>
    <scope>NUCLEOTIDE SEQUENCE</scope>
    <source>
        <strain evidence="1">M10.9X</strain>
    </source>
</reference>
<keyword evidence="2" id="KW-1185">Reference proteome</keyword>
<gene>
    <name evidence="1" type="ORF">J5474_08100</name>
</gene>
<name>A0A940MPC7_9RHOB</name>
<organism evidence="1 2">
    <name type="scientific">Sagittula salina</name>
    <dbReference type="NCBI Taxonomy" id="2820268"/>
    <lineage>
        <taxon>Bacteria</taxon>
        <taxon>Pseudomonadati</taxon>
        <taxon>Pseudomonadota</taxon>
        <taxon>Alphaproteobacteria</taxon>
        <taxon>Rhodobacterales</taxon>
        <taxon>Roseobacteraceae</taxon>
        <taxon>Sagittula</taxon>
    </lineage>
</organism>
<evidence type="ECO:0000313" key="1">
    <source>
        <dbReference type="EMBL" id="MBP0482452.1"/>
    </source>
</evidence>
<dbReference type="AlphaFoldDB" id="A0A940MPC7"/>
<proteinExistence type="predicted"/>
<evidence type="ECO:0000313" key="2">
    <source>
        <dbReference type="Proteomes" id="UP000675940"/>
    </source>
</evidence>
<dbReference type="Proteomes" id="UP000675940">
    <property type="component" value="Unassembled WGS sequence"/>
</dbReference>
<protein>
    <submittedName>
        <fullName evidence="1">Uncharacterized protein</fullName>
    </submittedName>
</protein>
<dbReference type="EMBL" id="JAGISH010000003">
    <property type="protein sequence ID" value="MBP0482452.1"/>
    <property type="molecule type" value="Genomic_DNA"/>
</dbReference>
<accession>A0A940MPC7</accession>
<sequence>MPPCRIHIPPGPAGGRLIARNNFRATALGFNGTPAFATGPTLYADAPDKATLSQAIATARAES</sequence>
<dbReference type="RefSeq" id="WP_209360299.1">
    <property type="nucleotide sequence ID" value="NZ_JAGISH010000003.1"/>
</dbReference>
<comment type="caution">
    <text evidence="1">The sequence shown here is derived from an EMBL/GenBank/DDBJ whole genome shotgun (WGS) entry which is preliminary data.</text>
</comment>